<protein>
    <submittedName>
        <fullName evidence="1">Uncharacterized protein</fullName>
    </submittedName>
</protein>
<dbReference type="AlphaFoldDB" id="A0A7U7IAZ1"/>
<reference evidence="1 2" key="1">
    <citation type="submission" date="2020-08" db="EMBL/GenBank/DDBJ databases">
        <authorList>
            <person name="Criscuolo A."/>
        </authorList>
    </citation>
    <scope>NUCLEOTIDE SEQUENCE [LARGE SCALE GENOMIC DNA]</scope>
    <source>
        <strain evidence="1">CIP111764</strain>
    </source>
</reference>
<dbReference type="EMBL" id="CAJFCI010000080">
    <property type="protein sequence ID" value="CAD5109885.1"/>
    <property type="molecule type" value="Genomic_DNA"/>
</dbReference>
<gene>
    <name evidence="1" type="ORF">PSEWESI4_04201</name>
</gene>
<evidence type="ECO:0000313" key="1">
    <source>
        <dbReference type="EMBL" id="CAD5109885.1"/>
    </source>
</evidence>
<comment type="caution">
    <text evidence="1">The sequence shown here is derived from an EMBL/GenBank/DDBJ whole genome shotgun (WGS) entry which is preliminary data.</text>
</comment>
<keyword evidence="2" id="KW-1185">Reference proteome</keyword>
<organism evidence="1 2">
    <name type="scientific">Zestomonas carbonaria</name>
    <dbReference type="NCBI Taxonomy" id="2762745"/>
    <lineage>
        <taxon>Bacteria</taxon>
        <taxon>Pseudomonadati</taxon>
        <taxon>Pseudomonadota</taxon>
        <taxon>Gammaproteobacteria</taxon>
        <taxon>Pseudomonadales</taxon>
        <taxon>Pseudomonadaceae</taxon>
        <taxon>Zestomonas</taxon>
    </lineage>
</organism>
<sequence>MHGTDWYEELSPVIGRRLASWSNVETTRRRQSHNCSVFLALRLSNQEEPMLIQKPKRPYLTEEFIGTGDGCGIFIPANKALYAFVKDNPSHSDRAQVASKALIIGRSLAVSVERRGVESHEYKNSTADFYERLASSICESDVEIEAGLLPVGERLTPYSSGAVVKVHSWLCDSISIVTGGDSSSFASKYLHFHYPTLFPIMDSRARTALSWVADEESLVFAPTVVGTSKDYRLYVSFYLEVRGIFEEELGRELSLRQVDNILLNRYEHGV</sequence>
<name>A0A7U7IAZ1_9GAMM</name>
<dbReference type="Proteomes" id="UP000583387">
    <property type="component" value="Unassembled WGS sequence"/>
</dbReference>
<evidence type="ECO:0000313" key="2">
    <source>
        <dbReference type="Proteomes" id="UP000583387"/>
    </source>
</evidence>
<accession>A0A7U7IAZ1</accession>
<proteinExistence type="predicted"/>